<dbReference type="HOGENOM" id="CLU_027435_0_0_1"/>
<sequence length="413" mass="44810">MSLRTQGYPADEHTPGLTVHHFQHHASSQPSSQQILQAGKRIVDACFTSETWHYPTPTPSGPSFCSRGRCYAYVLSPPPPTKGVACGRRDEIKHWDSTIDDAGDEVFSLQDLEEFQSNRDEQQAATQPIEAPKRAITRDDSDSPRKQSRFSDQSLYRVIPQPHICASPDDAPSPGTINQTGLITYLSNNKPSPVPPYTQDKVDEVLLDSYARCAWVIPVRGCPPWPGCTAASVLDPSHASDEATSPSIGPRAPSTASTDDALSGQIIWTQNALFQFWDFLLKLQEGGALGPTTLSFHAAPTVRQESVPGTSATPAIVAGHAVETPPLVSGQTGSFSPRSYVARPAPLLATDHVKVYHGARYAMRLRHILYAWTFEARQPGNAEGVAGVAGKVRVLKGARLVLLDERAKGMLTM</sequence>
<dbReference type="eggNOG" id="ENOG502SQDQ">
    <property type="taxonomic scope" value="Eukaryota"/>
</dbReference>
<dbReference type="EMBL" id="KE504143">
    <property type="protein sequence ID" value="EPT01181.1"/>
    <property type="molecule type" value="Genomic_DNA"/>
</dbReference>
<reference evidence="2 3" key="1">
    <citation type="journal article" date="2012" name="Science">
        <title>The Paleozoic origin of enzymatic lignin decomposition reconstructed from 31 fungal genomes.</title>
        <authorList>
            <person name="Floudas D."/>
            <person name="Binder M."/>
            <person name="Riley R."/>
            <person name="Barry K."/>
            <person name="Blanchette R.A."/>
            <person name="Henrissat B."/>
            <person name="Martinez A.T."/>
            <person name="Otillar R."/>
            <person name="Spatafora J.W."/>
            <person name="Yadav J.S."/>
            <person name="Aerts A."/>
            <person name="Benoit I."/>
            <person name="Boyd A."/>
            <person name="Carlson A."/>
            <person name="Copeland A."/>
            <person name="Coutinho P.M."/>
            <person name="de Vries R.P."/>
            <person name="Ferreira P."/>
            <person name="Findley K."/>
            <person name="Foster B."/>
            <person name="Gaskell J."/>
            <person name="Glotzer D."/>
            <person name="Gorecki P."/>
            <person name="Heitman J."/>
            <person name="Hesse C."/>
            <person name="Hori C."/>
            <person name="Igarashi K."/>
            <person name="Jurgens J.A."/>
            <person name="Kallen N."/>
            <person name="Kersten P."/>
            <person name="Kohler A."/>
            <person name="Kuees U."/>
            <person name="Kumar T.K.A."/>
            <person name="Kuo A."/>
            <person name="LaButti K."/>
            <person name="Larrondo L.F."/>
            <person name="Lindquist E."/>
            <person name="Ling A."/>
            <person name="Lombard V."/>
            <person name="Lucas S."/>
            <person name="Lundell T."/>
            <person name="Martin R."/>
            <person name="McLaughlin D.J."/>
            <person name="Morgenstern I."/>
            <person name="Morin E."/>
            <person name="Murat C."/>
            <person name="Nagy L.G."/>
            <person name="Nolan M."/>
            <person name="Ohm R.A."/>
            <person name="Patyshakuliyeva A."/>
            <person name="Rokas A."/>
            <person name="Ruiz-Duenas F.J."/>
            <person name="Sabat G."/>
            <person name="Salamov A."/>
            <person name="Samejima M."/>
            <person name="Schmutz J."/>
            <person name="Slot J.C."/>
            <person name="St John F."/>
            <person name="Stenlid J."/>
            <person name="Sun H."/>
            <person name="Sun S."/>
            <person name="Syed K."/>
            <person name="Tsang A."/>
            <person name="Wiebenga A."/>
            <person name="Young D."/>
            <person name="Pisabarro A."/>
            <person name="Eastwood D.C."/>
            <person name="Martin F."/>
            <person name="Cullen D."/>
            <person name="Grigoriev I.V."/>
            <person name="Hibbett D.S."/>
        </authorList>
    </citation>
    <scope>NUCLEOTIDE SEQUENCE</scope>
    <source>
        <strain evidence="3">FP-58527</strain>
    </source>
</reference>
<accession>S8FIG4</accession>
<dbReference type="OrthoDB" id="3143319at2759"/>
<dbReference type="Proteomes" id="UP000015241">
    <property type="component" value="Unassembled WGS sequence"/>
</dbReference>
<feature type="region of interest" description="Disordered" evidence="1">
    <location>
        <begin position="117"/>
        <end position="153"/>
    </location>
</feature>
<feature type="compositionally biased region" description="Basic and acidic residues" evidence="1">
    <location>
        <begin position="131"/>
        <end position="145"/>
    </location>
</feature>
<proteinExistence type="predicted"/>
<evidence type="ECO:0000256" key="1">
    <source>
        <dbReference type="SAM" id="MobiDB-lite"/>
    </source>
</evidence>
<name>S8FIG4_FOMSC</name>
<evidence type="ECO:0000313" key="3">
    <source>
        <dbReference type="Proteomes" id="UP000015241"/>
    </source>
</evidence>
<dbReference type="AlphaFoldDB" id="S8FIG4"/>
<keyword evidence="3" id="KW-1185">Reference proteome</keyword>
<organism evidence="2 3">
    <name type="scientific">Fomitopsis schrenkii</name>
    <name type="common">Brown rot fungus</name>
    <dbReference type="NCBI Taxonomy" id="2126942"/>
    <lineage>
        <taxon>Eukaryota</taxon>
        <taxon>Fungi</taxon>
        <taxon>Dikarya</taxon>
        <taxon>Basidiomycota</taxon>
        <taxon>Agaricomycotina</taxon>
        <taxon>Agaricomycetes</taxon>
        <taxon>Polyporales</taxon>
        <taxon>Fomitopsis</taxon>
    </lineage>
</organism>
<evidence type="ECO:0000313" key="2">
    <source>
        <dbReference type="EMBL" id="EPT01181.1"/>
    </source>
</evidence>
<dbReference type="InParanoid" id="S8FIG4"/>
<feature type="region of interest" description="Disordered" evidence="1">
    <location>
        <begin position="237"/>
        <end position="257"/>
    </location>
</feature>
<dbReference type="STRING" id="743788.S8FIG4"/>
<protein>
    <submittedName>
        <fullName evidence="2">Uncharacterized protein</fullName>
    </submittedName>
</protein>
<gene>
    <name evidence="2" type="ORF">FOMPIDRAFT_1048904</name>
</gene>